<evidence type="ECO:0000313" key="3">
    <source>
        <dbReference type="Proteomes" id="UP000019753"/>
    </source>
</evidence>
<accession>A0A021VQJ5</accession>
<protein>
    <recommendedName>
        <fullName evidence="4">S1 motif domain-containing protein</fullName>
    </recommendedName>
</protein>
<dbReference type="AlphaFoldDB" id="A0A021VQJ5"/>
<dbReference type="OrthoDB" id="8452205at2"/>
<feature type="region of interest" description="Disordered" evidence="1">
    <location>
        <begin position="447"/>
        <end position="472"/>
    </location>
</feature>
<dbReference type="SUPFAM" id="SSF50249">
    <property type="entry name" value="Nucleic acid-binding proteins"/>
    <property type="match status" value="1"/>
</dbReference>
<sequence length="608" mass="66308">MPSRNRHREARRHPEERCVSVDLPPGAATNGGTSATAGRTPAGVRRVHGSRDAEWLAGHLLDPGRSWPVVVVSIPSSRTEPLIDVDDLAQAVRGIAEVVLLPTDETSWRLSELLPAMTQVYGGAGRVYPVGLDWTTDPYVSPLRFCFGEHENARATERLVSDALTMGADHARGRAEAEPSPIVAGVVAALVAPSRAMVSLDDDGVATVWQELTAPGVPLDQLLRRGMRVQGRLDRETRRLDVTAALRAGVTAVAHYAAGDVVLARVERVRPDMVHLALHPDVVVPVPAAGVTGNPKDRLTDLFTKGETVVTRVVSGEGGRFRVRLDDLVDDVEPLTAPALLQGGPPWLVPPPDPEVPEPVLVPSVNEQPPTPAIVQTTTVLMPRPSLAVRDLSLTLDAAKAELHRVEGALATAVNALRPAEAERDALRRQLTDLVAEQQRLREQVERQRTQLRKRATSAAARKRPEATPDDDALAFIDPVDQLRHDIYLRWVARIPAADKSERPMREYTVGPEFVTSLDAVEGVTRQKILDVVVEVLTGLAEQSGGRELHRLRRGQGGDDSPIIRVDGAVAWRVAIQRNTPAARRLHFWRLGDHVELSRVVLHDDVEP</sequence>
<dbReference type="EMBL" id="AXCW01000097">
    <property type="protein sequence ID" value="EYR63388.1"/>
    <property type="molecule type" value="Genomic_DNA"/>
</dbReference>
<gene>
    <name evidence="2" type="ORF">N866_01030</name>
</gene>
<dbReference type="Proteomes" id="UP000019753">
    <property type="component" value="Unassembled WGS sequence"/>
</dbReference>
<feature type="compositionally biased region" description="Basic residues" evidence="1">
    <location>
        <begin position="1"/>
        <end position="11"/>
    </location>
</feature>
<feature type="region of interest" description="Disordered" evidence="1">
    <location>
        <begin position="1"/>
        <end position="45"/>
    </location>
</feature>
<keyword evidence="3" id="KW-1185">Reference proteome</keyword>
<dbReference type="RefSeq" id="WP_155855295.1">
    <property type="nucleotide sequence ID" value="NZ_AXCW01000097.1"/>
</dbReference>
<name>A0A021VQJ5_9CELL</name>
<proteinExistence type="predicted"/>
<dbReference type="InterPro" id="IPR012340">
    <property type="entry name" value="NA-bd_OB-fold"/>
</dbReference>
<feature type="compositionally biased region" description="Low complexity" evidence="1">
    <location>
        <begin position="26"/>
        <end position="40"/>
    </location>
</feature>
<reference evidence="2 3" key="1">
    <citation type="submission" date="2014-01" db="EMBL/GenBank/DDBJ databases">
        <title>Actinotalea ferrariae CF5-4.</title>
        <authorList>
            <person name="Chen F."/>
            <person name="Li Y."/>
            <person name="Wang G."/>
        </authorList>
    </citation>
    <scope>NUCLEOTIDE SEQUENCE [LARGE SCALE GENOMIC DNA]</scope>
    <source>
        <strain evidence="2 3">CF5-4</strain>
    </source>
</reference>
<comment type="caution">
    <text evidence="2">The sequence shown here is derived from an EMBL/GenBank/DDBJ whole genome shotgun (WGS) entry which is preliminary data.</text>
</comment>
<evidence type="ECO:0000313" key="2">
    <source>
        <dbReference type="EMBL" id="EYR63388.1"/>
    </source>
</evidence>
<organism evidence="2 3">
    <name type="scientific">Actinotalea ferrariae CF5-4</name>
    <dbReference type="NCBI Taxonomy" id="948458"/>
    <lineage>
        <taxon>Bacteria</taxon>
        <taxon>Bacillati</taxon>
        <taxon>Actinomycetota</taxon>
        <taxon>Actinomycetes</taxon>
        <taxon>Micrococcales</taxon>
        <taxon>Cellulomonadaceae</taxon>
        <taxon>Actinotalea</taxon>
    </lineage>
</organism>
<evidence type="ECO:0000256" key="1">
    <source>
        <dbReference type="SAM" id="MobiDB-lite"/>
    </source>
</evidence>
<evidence type="ECO:0008006" key="4">
    <source>
        <dbReference type="Google" id="ProtNLM"/>
    </source>
</evidence>